<dbReference type="EMBL" id="CP133612">
    <property type="protein sequence ID" value="WMV09475.1"/>
    <property type="molecule type" value="Genomic_DNA"/>
</dbReference>
<keyword evidence="3" id="KW-1185">Reference proteome</keyword>
<protein>
    <recommendedName>
        <fullName evidence="1">Endonuclease/exonuclease/phosphatase domain-containing protein</fullName>
    </recommendedName>
</protein>
<feature type="domain" description="Endonuclease/exonuclease/phosphatase" evidence="1">
    <location>
        <begin position="139"/>
        <end position="278"/>
    </location>
</feature>
<dbReference type="InterPro" id="IPR005135">
    <property type="entry name" value="Endo/exonuclease/phosphatase"/>
</dbReference>
<dbReference type="InterPro" id="IPR036691">
    <property type="entry name" value="Endo/exonu/phosph_ase_sf"/>
</dbReference>
<dbReference type="Pfam" id="PF03372">
    <property type="entry name" value="Exo_endo_phos"/>
    <property type="match status" value="1"/>
</dbReference>
<proteinExistence type="predicted"/>
<dbReference type="PANTHER" id="PTHR33710:SF75">
    <property type="entry name" value="ENDONUCLEASE_EXONUCLEASE_PHOSPHATASE DOMAIN-CONTAINING PROTEIN"/>
    <property type="match status" value="1"/>
</dbReference>
<dbReference type="SUPFAM" id="SSF56219">
    <property type="entry name" value="DNase I-like"/>
    <property type="match status" value="1"/>
</dbReference>
<dbReference type="GO" id="GO:0003824">
    <property type="term" value="F:catalytic activity"/>
    <property type="evidence" value="ECO:0007669"/>
    <property type="project" value="InterPro"/>
</dbReference>
<feature type="non-terminal residue" evidence="2">
    <location>
        <position position="1"/>
    </location>
</feature>
<gene>
    <name evidence="2" type="ORF">MTR67_002860</name>
</gene>
<sequence>QKHRTEEEEDFSDTLAVMYSEVDPVPLQIDSSSHEESLTASATVWVQSNMVKLSQHFGVDLKGCKKEAYTLLMKLDQRREKDKRLGENQMVINTSNMVAKESIWSNRWMRVIQKEAQGSSVGILVLWDKRVWNGELVLNGEQCITGRFSGVNEDFCWHLSAIYADCNRVARRALWQELLVLKNSLNGPWVVCGDFNITRYPSERTNCHKLSGAMDEFSSCIEELELVDPPLLGGSFTWRRGEDHSCASRIDRILRCAEWGDNFPHIKQSCRPKMASDHNPIILSCGGEEWKKSYFKFEIWWLEVEGFKDRVKEWWASLQLEVDGATIKDPDYIKDAVQKFYEGLYKETEQWRPGLRLHDVSRITEEEQIWLERPFDEEEIMECLNQYAMEKAPGPDVFPMVFFQTFGVF</sequence>
<accession>A0AAF0TDP3</accession>
<organism evidence="2 3">
    <name type="scientific">Solanum verrucosum</name>
    <dbReference type="NCBI Taxonomy" id="315347"/>
    <lineage>
        <taxon>Eukaryota</taxon>
        <taxon>Viridiplantae</taxon>
        <taxon>Streptophyta</taxon>
        <taxon>Embryophyta</taxon>
        <taxon>Tracheophyta</taxon>
        <taxon>Spermatophyta</taxon>
        <taxon>Magnoliopsida</taxon>
        <taxon>eudicotyledons</taxon>
        <taxon>Gunneridae</taxon>
        <taxon>Pentapetalae</taxon>
        <taxon>asterids</taxon>
        <taxon>lamiids</taxon>
        <taxon>Solanales</taxon>
        <taxon>Solanaceae</taxon>
        <taxon>Solanoideae</taxon>
        <taxon>Solaneae</taxon>
        <taxon>Solanum</taxon>
    </lineage>
</organism>
<dbReference type="PANTHER" id="PTHR33710">
    <property type="entry name" value="BNAC02G09200D PROTEIN"/>
    <property type="match status" value="1"/>
</dbReference>
<evidence type="ECO:0000313" key="3">
    <source>
        <dbReference type="Proteomes" id="UP001234989"/>
    </source>
</evidence>
<evidence type="ECO:0000259" key="1">
    <source>
        <dbReference type="Pfam" id="PF03372"/>
    </source>
</evidence>
<dbReference type="Gene3D" id="3.60.10.10">
    <property type="entry name" value="Endonuclease/exonuclease/phosphatase"/>
    <property type="match status" value="1"/>
</dbReference>
<dbReference type="AlphaFoldDB" id="A0AAF0TDP3"/>
<reference evidence="2" key="1">
    <citation type="submission" date="2023-08" db="EMBL/GenBank/DDBJ databases">
        <title>A de novo genome assembly of Solanum verrucosum Schlechtendal, a Mexican diploid species geographically isolated from the other diploid A-genome species in potato relatives.</title>
        <authorList>
            <person name="Hosaka K."/>
        </authorList>
    </citation>
    <scope>NUCLEOTIDE SEQUENCE</scope>
    <source>
        <tissue evidence="2">Young leaves</tissue>
    </source>
</reference>
<evidence type="ECO:0000313" key="2">
    <source>
        <dbReference type="EMBL" id="WMV09475.1"/>
    </source>
</evidence>
<dbReference type="Proteomes" id="UP001234989">
    <property type="component" value="Chromosome 1"/>
</dbReference>
<name>A0AAF0TDP3_SOLVR</name>